<dbReference type="AlphaFoldDB" id="W6U856"/>
<evidence type="ECO:0000313" key="1">
    <source>
        <dbReference type="EMBL" id="EUB57418.1"/>
    </source>
</evidence>
<accession>W6U856</accession>
<dbReference type="RefSeq" id="XP_024348614.1">
    <property type="nucleotide sequence ID" value="XM_024496991.1"/>
</dbReference>
<keyword evidence="2" id="KW-1185">Reference proteome</keyword>
<protein>
    <submittedName>
        <fullName evidence="1">Uncharacterized protein</fullName>
    </submittedName>
</protein>
<sequence>MQVKIELGLVMRVSVNTIDKETQPIGFHPSSPELPSPSDVTMKANFPPLHILQCTALTLRDTSSSRHRHMKAVPLVNRRANFRTPACLLSLHHSSSAILIRIVRRHVQPWESFYNDRQHNEQQCSTCVEPKATA</sequence>
<dbReference type="EMBL" id="APAU02000085">
    <property type="protein sequence ID" value="EUB57418.1"/>
    <property type="molecule type" value="Genomic_DNA"/>
</dbReference>
<proteinExistence type="predicted"/>
<dbReference type="Proteomes" id="UP000019149">
    <property type="component" value="Unassembled WGS sequence"/>
</dbReference>
<gene>
    <name evidence="1" type="ORF">EGR_07742</name>
</gene>
<dbReference type="GeneID" id="36343457"/>
<reference evidence="1 2" key="1">
    <citation type="journal article" date="2013" name="Nat. Genet.">
        <title>The genome of the hydatid tapeworm Echinococcus granulosus.</title>
        <authorList>
            <person name="Zheng H."/>
            <person name="Zhang W."/>
            <person name="Zhang L."/>
            <person name="Zhang Z."/>
            <person name="Li J."/>
            <person name="Lu G."/>
            <person name="Zhu Y."/>
            <person name="Wang Y."/>
            <person name="Huang Y."/>
            <person name="Liu J."/>
            <person name="Kang H."/>
            <person name="Chen J."/>
            <person name="Wang L."/>
            <person name="Chen A."/>
            <person name="Yu S."/>
            <person name="Gao Z."/>
            <person name="Jin L."/>
            <person name="Gu W."/>
            <person name="Wang Z."/>
            <person name="Zhao L."/>
            <person name="Shi B."/>
            <person name="Wen H."/>
            <person name="Lin R."/>
            <person name="Jones M.K."/>
            <person name="Brejova B."/>
            <person name="Vinar T."/>
            <person name="Zhao G."/>
            <person name="McManus D.P."/>
            <person name="Chen Z."/>
            <person name="Zhou Y."/>
            <person name="Wang S."/>
        </authorList>
    </citation>
    <scope>NUCLEOTIDE SEQUENCE [LARGE SCALE GENOMIC DNA]</scope>
</reference>
<comment type="caution">
    <text evidence="1">The sequence shown here is derived from an EMBL/GenBank/DDBJ whole genome shotgun (WGS) entry which is preliminary data.</text>
</comment>
<dbReference type="KEGG" id="egl:EGR_07742"/>
<dbReference type="CTD" id="36343457"/>
<name>W6U856_ECHGR</name>
<evidence type="ECO:0000313" key="2">
    <source>
        <dbReference type="Proteomes" id="UP000019149"/>
    </source>
</evidence>
<organism evidence="1 2">
    <name type="scientific">Echinococcus granulosus</name>
    <name type="common">Hydatid tapeworm</name>
    <dbReference type="NCBI Taxonomy" id="6210"/>
    <lineage>
        <taxon>Eukaryota</taxon>
        <taxon>Metazoa</taxon>
        <taxon>Spiralia</taxon>
        <taxon>Lophotrochozoa</taxon>
        <taxon>Platyhelminthes</taxon>
        <taxon>Cestoda</taxon>
        <taxon>Eucestoda</taxon>
        <taxon>Cyclophyllidea</taxon>
        <taxon>Taeniidae</taxon>
        <taxon>Echinococcus</taxon>
        <taxon>Echinococcus granulosus group</taxon>
    </lineage>
</organism>